<evidence type="ECO:0000256" key="9">
    <source>
        <dbReference type="ARBA" id="ARBA00022692"/>
    </source>
</evidence>
<keyword evidence="10" id="KW-0934">Plastid</keyword>
<keyword evidence="10" id="KW-1001">Plastid inner membrane</keyword>
<comment type="similarity">
    <text evidence="3">Belongs to the Ycf4 family.</text>
</comment>
<evidence type="ECO:0000256" key="11">
    <source>
        <dbReference type="ARBA" id="ARBA00022781"/>
    </source>
</evidence>
<dbReference type="InterPro" id="IPR004282">
    <property type="entry name" value="CemA"/>
</dbReference>
<dbReference type="GO" id="GO:0009522">
    <property type="term" value="C:photosystem I"/>
    <property type="evidence" value="ECO:0007669"/>
    <property type="project" value="InterPro"/>
</dbReference>
<dbReference type="Pfam" id="PF02392">
    <property type="entry name" value="Ycf4"/>
    <property type="match status" value="1"/>
</dbReference>
<evidence type="ECO:0000256" key="4">
    <source>
        <dbReference type="ARBA" id="ARBA00015395"/>
    </source>
</evidence>
<comment type="subcellular location">
    <subcellularLocation>
        <location evidence="2">Membrane</location>
        <topology evidence="2">Multi-pass membrane protein</topology>
    </subcellularLocation>
</comment>
<dbReference type="AlphaFoldDB" id="A0A371IHZ9"/>
<dbReference type="GO" id="GO:0015297">
    <property type="term" value="F:antiporter activity"/>
    <property type="evidence" value="ECO:0007669"/>
    <property type="project" value="UniProtKB-KW"/>
</dbReference>
<keyword evidence="12" id="KW-0630">Potassium</keyword>
<dbReference type="Proteomes" id="UP000257109">
    <property type="component" value="Unassembled WGS sequence"/>
</dbReference>
<evidence type="ECO:0000256" key="1">
    <source>
        <dbReference type="ARBA" id="ARBA00002862"/>
    </source>
</evidence>
<dbReference type="STRING" id="157652.A0A371IHZ9"/>
<comment type="function">
    <text evidence="1">Seems to be required for the assembly of the photosystem I complex.</text>
</comment>
<accession>A0A371IHZ9</accession>
<evidence type="ECO:0000256" key="15">
    <source>
        <dbReference type="ARBA" id="ARBA00023136"/>
    </source>
</evidence>
<feature type="transmembrane region" description="Helical" evidence="17">
    <location>
        <begin position="21"/>
        <end position="46"/>
    </location>
</feature>
<protein>
    <recommendedName>
        <fullName evidence="4">Photosystem I assembly protein Ycf4</fullName>
    </recommendedName>
</protein>
<feature type="non-terminal residue" evidence="18">
    <location>
        <position position="1"/>
    </location>
</feature>
<evidence type="ECO:0000256" key="13">
    <source>
        <dbReference type="ARBA" id="ARBA00022989"/>
    </source>
</evidence>
<keyword evidence="19" id="KW-1185">Reference proteome</keyword>
<evidence type="ECO:0000313" key="19">
    <source>
        <dbReference type="Proteomes" id="UP000257109"/>
    </source>
</evidence>
<dbReference type="GO" id="GO:0006813">
    <property type="term" value="P:potassium ion transport"/>
    <property type="evidence" value="ECO:0007669"/>
    <property type="project" value="UniProtKB-KW"/>
</dbReference>
<evidence type="ECO:0000256" key="6">
    <source>
        <dbReference type="ARBA" id="ARBA00022449"/>
    </source>
</evidence>
<dbReference type="OrthoDB" id="1414221at2759"/>
<comment type="caution">
    <text evidence="18">The sequence shown here is derived from an EMBL/GenBank/DDBJ whole genome shotgun (WGS) entry which is preliminary data.</text>
</comment>
<feature type="transmembrane region" description="Helical" evidence="17">
    <location>
        <begin position="274"/>
        <end position="295"/>
    </location>
</feature>
<evidence type="ECO:0000256" key="5">
    <source>
        <dbReference type="ARBA" id="ARBA00022448"/>
    </source>
</evidence>
<dbReference type="EMBL" id="QJKJ01000032">
    <property type="protein sequence ID" value="RDY14687.1"/>
    <property type="molecule type" value="Genomic_DNA"/>
</dbReference>
<evidence type="ECO:0000256" key="16">
    <source>
        <dbReference type="ARBA" id="ARBA00043980"/>
    </source>
</evidence>
<evidence type="ECO:0000256" key="8">
    <source>
        <dbReference type="ARBA" id="ARBA00022538"/>
    </source>
</evidence>
<dbReference type="GO" id="GO:0015979">
    <property type="term" value="P:photosynthesis"/>
    <property type="evidence" value="ECO:0007669"/>
    <property type="project" value="UniProtKB-KW"/>
</dbReference>
<evidence type="ECO:0000256" key="2">
    <source>
        <dbReference type="ARBA" id="ARBA00004141"/>
    </source>
</evidence>
<reference evidence="18" key="1">
    <citation type="submission" date="2018-05" db="EMBL/GenBank/DDBJ databases">
        <title>Draft genome of Mucuna pruriens seed.</title>
        <authorList>
            <person name="Nnadi N.E."/>
            <person name="Vos R."/>
            <person name="Hasami M.H."/>
            <person name="Devisetty U.K."/>
            <person name="Aguiy J.C."/>
        </authorList>
    </citation>
    <scope>NUCLEOTIDE SEQUENCE [LARGE SCALE GENOMIC DNA]</scope>
    <source>
        <strain evidence="18">JCA_2017</strain>
    </source>
</reference>
<keyword evidence="14" id="KW-0406">Ion transport</keyword>
<keyword evidence="8" id="KW-0633">Potassium transport</keyword>
<evidence type="ECO:0000256" key="17">
    <source>
        <dbReference type="SAM" id="Phobius"/>
    </source>
</evidence>
<dbReference type="GO" id="GO:1902600">
    <property type="term" value="P:proton transmembrane transport"/>
    <property type="evidence" value="ECO:0007669"/>
    <property type="project" value="UniProtKB-KW"/>
</dbReference>
<comment type="similarity">
    <text evidence="16">Belongs to the CemA family.</text>
</comment>
<feature type="transmembrane region" description="Helical" evidence="17">
    <location>
        <begin position="234"/>
        <end position="254"/>
    </location>
</feature>
<evidence type="ECO:0000313" key="18">
    <source>
        <dbReference type="EMBL" id="RDY14687.1"/>
    </source>
</evidence>
<proteinExistence type="inferred from homology"/>
<evidence type="ECO:0000256" key="12">
    <source>
        <dbReference type="ARBA" id="ARBA00022958"/>
    </source>
</evidence>
<sequence length="315" mass="36887">MNIILRLEHLRVYPITESRKISNFFWAFIIFLGSFGLLLVAISSYLGMDFFFLSEEIRDFPFIPQGATMSFYGMGGLFISFYLWCTILWDVGSGYDIFDKKEKKVCFFRWGFPGKNRRIIFEVPMKEIQSIRIIRGVKEGGIFTRTLTYESIVYMETIEQGFIPLTRIKDNLTPPEIAHKAGEFAIFLGVPLFLESWFINWWNTRQSEIFLNDIQEKKTIQLIKTHNEDRMNTILHFSTNIICFFILSGFHSTHGWELMIGFVYKDFGFAQNDQIISGLVSTFPVILDTSLKYLIFRYLNRVSPSLVVIYHSMND</sequence>
<evidence type="ECO:0000256" key="10">
    <source>
        <dbReference type="ARBA" id="ARBA00022780"/>
    </source>
</evidence>
<dbReference type="InterPro" id="IPR003359">
    <property type="entry name" value="PSI_Ycf4_assembly"/>
</dbReference>
<keyword evidence="13 17" id="KW-1133">Transmembrane helix</keyword>
<keyword evidence="11" id="KW-0375">Hydrogen ion transport</keyword>
<evidence type="ECO:0000256" key="14">
    <source>
        <dbReference type="ARBA" id="ARBA00023065"/>
    </source>
</evidence>
<keyword evidence="6" id="KW-0050">Antiport</keyword>
<dbReference type="HAMAP" id="MF_00437">
    <property type="entry name" value="Ycf4"/>
    <property type="match status" value="1"/>
</dbReference>
<dbReference type="PANTHER" id="PTHR33650:SF2">
    <property type="entry name" value="CHLOROPLAST ENVELOPE MEMBRANE PROTEIN"/>
    <property type="match status" value="1"/>
</dbReference>
<organism evidence="18 19">
    <name type="scientific">Mucuna pruriens</name>
    <name type="common">Velvet bean</name>
    <name type="synonym">Dolichos pruriens</name>
    <dbReference type="NCBI Taxonomy" id="157652"/>
    <lineage>
        <taxon>Eukaryota</taxon>
        <taxon>Viridiplantae</taxon>
        <taxon>Streptophyta</taxon>
        <taxon>Embryophyta</taxon>
        <taxon>Tracheophyta</taxon>
        <taxon>Spermatophyta</taxon>
        <taxon>Magnoliopsida</taxon>
        <taxon>eudicotyledons</taxon>
        <taxon>Gunneridae</taxon>
        <taxon>Pentapetalae</taxon>
        <taxon>rosids</taxon>
        <taxon>fabids</taxon>
        <taxon>Fabales</taxon>
        <taxon>Fabaceae</taxon>
        <taxon>Papilionoideae</taxon>
        <taxon>50 kb inversion clade</taxon>
        <taxon>NPAAA clade</taxon>
        <taxon>indigoferoid/millettioid clade</taxon>
        <taxon>Phaseoleae</taxon>
        <taxon>Mucuna</taxon>
    </lineage>
</organism>
<gene>
    <name evidence="18" type="primary">ycf4</name>
    <name evidence="18" type="ORF">CR513_00214</name>
</gene>
<name>A0A371IHZ9_MUCPR</name>
<keyword evidence="9 17" id="KW-0812">Transmembrane</keyword>
<keyword evidence="15 17" id="KW-0472">Membrane</keyword>
<keyword evidence="7" id="KW-0602">Photosynthesis</keyword>
<evidence type="ECO:0000256" key="7">
    <source>
        <dbReference type="ARBA" id="ARBA00022531"/>
    </source>
</evidence>
<feature type="transmembrane region" description="Helical" evidence="17">
    <location>
        <begin position="71"/>
        <end position="91"/>
    </location>
</feature>
<keyword evidence="5" id="KW-0813">Transport</keyword>
<dbReference type="Pfam" id="PF03040">
    <property type="entry name" value="CemA"/>
    <property type="match status" value="1"/>
</dbReference>
<dbReference type="PANTHER" id="PTHR33650">
    <property type="entry name" value="CHLOROPLAST ENVELOPE MEMBRANE PROTEIN-RELATED"/>
    <property type="match status" value="1"/>
</dbReference>
<evidence type="ECO:0000256" key="3">
    <source>
        <dbReference type="ARBA" id="ARBA00008198"/>
    </source>
</evidence>